<evidence type="ECO:0000256" key="5">
    <source>
        <dbReference type="ARBA" id="ARBA00022692"/>
    </source>
</evidence>
<dbReference type="SUPFAM" id="SSF56954">
    <property type="entry name" value="Outer membrane efflux proteins (OEP)"/>
    <property type="match status" value="1"/>
</dbReference>
<keyword evidence="11" id="KW-1185">Reference proteome</keyword>
<evidence type="ECO:0000256" key="8">
    <source>
        <dbReference type="SAM" id="Coils"/>
    </source>
</evidence>
<evidence type="ECO:0000256" key="2">
    <source>
        <dbReference type="ARBA" id="ARBA00007613"/>
    </source>
</evidence>
<dbReference type="Proteomes" id="UP001321305">
    <property type="component" value="Chromosome"/>
</dbReference>
<dbReference type="InterPro" id="IPR003423">
    <property type="entry name" value="OMP_efflux"/>
</dbReference>
<proteinExistence type="inferred from homology"/>
<evidence type="ECO:0000256" key="6">
    <source>
        <dbReference type="ARBA" id="ARBA00023136"/>
    </source>
</evidence>
<keyword evidence="4" id="KW-1134">Transmembrane beta strand</keyword>
<evidence type="ECO:0000256" key="4">
    <source>
        <dbReference type="ARBA" id="ARBA00022452"/>
    </source>
</evidence>
<evidence type="ECO:0000313" key="11">
    <source>
        <dbReference type="Proteomes" id="UP001321305"/>
    </source>
</evidence>
<keyword evidence="3" id="KW-0813">Transport</keyword>
<keyword evidence="5" id="KW-0812">Transmembrane</keyword>
<keyword evidence="8" id="KW-0175">Coiled coil</keyword>
<evidence type="ECO:0000256" key="7">
    <source>
        <dbReference type="ARBA" id="ARBA00023237"/>
    </source>
</evidence>
<keyword evidence="9" id="KW-0732">Signal</keyword>
<comment type="similarity">
    <text evidence="2">Belongs to the outer membrane factor (OMF) (TC 1.B.17) family.</text>
</comment>
<feature type="signal peptide" evidence="9">
    <location>
        <begin position="1"/>
        <end position="32"/>
    </location>
</feature>
<dbReference type="PANTHER" id="PTHR30026">
    <property type="entry name" value="OUTER MEMBRANE PROTEIN TOLC"/>
    <property type="match status" value="1"/>
</dbReference>
<accession>A0ABZ2EG29</accession>
<keyword evidence="6" id="KW-0472">Membrane</keyword>
<comment type="subcellular location">
    <subcellularLocation>
        <location evidence="1">Cell outer membrane</location>
    </subcellularLocation>
</comment>
<gene>
    <name evidence="10" type="primary">oprM_1</name>
    <name evidence="10" type="ORF">PIECOFPK_00059</name>
</gene>
<dbReference type="InterPro" id="IPR051906">
    <property type="entry name" value="TolC-like"/>
</dbReference>
<dbReference type="Pfam" id="PF02321">
    <property type="entry name" value="OEP"/>
    <property type="match status" value="2"/>
</dbReference>
<feature type="chain" id="PRO_5045270190" evidence="9">
    <location>
        <begin position="33"/>
        <end position="451"/>
    </location>
</feature>
<evidence type="ECO:0000313" key="10">
    <source>
        <dbReference type="EMBL" id="WWC82357.1"/>
    </source>
</evidence>
<dbReference type="PANTHER" id="PTHR30026:SF20">
    <property type="entry name" value="OUTER MEMBRANE PROTEIN TOLC"/>
    <property type="match status" value="1"/>
</dbReference>
<protein>
    <submittedName>
        <fullName evidence="10">Outer membrane protein OprM</fullName>
    </submittedName>
</protein>
<dbReference type="Gene3D" id="1.20.1600.10">
    <property type="entry name" value="Outer membrane efflux proteins (OEP)"/>
    <property type="match status" value="1"/>
</dbReference>
<reference evidence="11" key="1">
    <citation type="submission" date="2024-01" db="EMBL/GenBank/DDBJ databases">
        <title>Mycovorax composti gen. nov. sp. nov., a member of the family Chitinophagaceae isolated from button mushroom compost.</title>
        <authorList>
            <person name="Thai M."/>
            <person name="Bell T.L."/>
            <person name="Kertesz M.A."/>
        </authorList>
    </citation>
    <scope>NUCLEOTIDE SEQUENCE [LARGE SCALE GENOMIC DNA]</scope>
    <source>
        <strain evidence="11">C216</strain>
    </source>
</reference>
<evidence type="ECO:0000256" key="9">
    <source>
        <dbReference type="SAM" id="SignalP"/>
    </source>
</evidence>
<evidence type="ECO:0000256" key="1">
    <source>
        <dbReference type="ARBA" id="ARBA00004442"/>
    </source>
</evidence>
<organism evidence="10 11">
    <name type="scientific">Mycovorax composti</name>
    <dbReference type="NCBI Taxonomy" id="2962693"/>
    <lineage>
        <taxon>Bacteria</taxon>
        <taxon>Pseudomonadati</taxon>
        <taxon>Bacteroidota</taxon>
        <taxon>Chitinophagia</taxon>
        <taxon>Chitinophagales</taxon>
        <taxon>Chitinophagaceae</taxon>
        <taxon>Mycovorax</taxon>
    </lineage>
</organism>
<keyword evidence="7" id="KW-0998">Cell outer membrane</keyword>
<feature type="coiled-coil region" evidence="8">
    <location>
        <begin position="172"/>
        <end position="230"/>
    </location>
</feature>
<sequence>MFYCLEKRLMMRRKTLLLLLFVLSIISTKIHAQNSEEPPLNDATLSALIDYALEHQPAVKKATIDQEITDLQVKNKLADWYPQVNFNYNYQRNFQLPVNIVDGNSIRFGVDNSSALQFTATQNIFNRDVLLASRTKDDVRFIAEKQVENAKINLVANVSRSFYDLLATQQQLRITEENIAMLARSLKDARARYDAGVADKTDYQRATIALNNAQASKRAIEEALRAKLANLKYLINYPEDRELTLQYDSATLENEIYLDTLSTAVYTQRVEYQQLQAQLRLQEANVKYNKWSYIPSVSANGAYIRNFQNNALSKLYSQGFPNSYAALTLGFPIFQGGKRKNNISIAQKQVEQTRLDIENFTNQVNSEYQSALAQYKASMANYLALKENMELAAEVHRIIELQYREGIKTYLELITAQTDLRAAQINYYNAVYSLLSSKIDVLKAQGAINVK</sequence>
<evidence type="ECO:0000256" key="3">
    <source>
        <dbReference type="ARBA" id="ARBA00022448"/>
    </source>
</evidence>
<name>A0ABZ2EG29_9BACT</name>
<dbReference type="EMBL" id="CP144143">
    <property type="protein sequence ID" value="WWC82357.1"/>
    <property type="molecule type" value="Genomic_DNA"/>
</dbReference>